<dbReference type="Proteomes" id="UP000317318">
    <property type="component" value="Chromosome"/>
</dbReference>
<protein>
    <submittedName>
        <fullName evidence="3">Transcriptional regulator SlyA</fullName>
    </submittedName>
</protein>
<organism evidence="3 4">
    <name type="scientific">Stratiformator vulcanicus</name>
    <dbReference type="NCBI Taxonomy" id="2527980"/>
    <lineage>
        <taxon>Bacteria</taxon>
        <taxon>Pseudomonadati</taxon>
        <taxon>Planctomycetota</taxon>
        <taxon>Planctomycetia</taxon>
        <taxon>Planctomycetales</taxon>
        <taxon>Planctomycetaceae</taxon>
        <taxon>Stratiformator</taxon>
    </lineage>
</organism>
<name>A0A517QX30_9PLAN</name>
<dbReference type="InterPro" id="IPR036390">
    <property type="entry name" value="WH_DNA-bd_sf"/>
</dbReference>
<dbReference type="Pfam" id="PF12802">
    <property type="entry name" value="MarR_2"/>
    <property type="match status" value="1"/>
</dbReference>
<dbReference type="PANTHER" id="PTHR33164">
    <property type="entry name" value="TRANSCRIPTIONAL REGULATOR, MARR FAMILY"/>
    <property type="match status" value="1"/>
</dbReference>
<dbReference type="GO" id="GO:0003700">
    <property type="term" value="F:DNA-binding transcription factor activity"/>
    <property type="evidence" value="ECO:0007669"/>
    <property type="project" value="InterPro"/>
</dbReference>
<gene>
    <name evidence="3" type="ORF">Pan189_04980</name>
</gene>
<keyword evidence="4" id="KW-1185">Reference proteome</keyword>
<dbReference type="AlphaFoldDB" id="A0A517QX30"/>
<proteinExistence type="predicted"/>
<dbReference type="InterPro" id="IPR000835">
    <property type="entry name" value="HTH_MarR-typ"/>
</dbReference>
<reference evidence="3 4" key="1">
    <citation type="submission" date="2019-02" db="EMBL/GenBank/DDBJ databases">
        <title>Deep-cultivation of Planctomycetes and their phenomic and genomic characterization uncovers novel biology.</title>
        <authorList>
            <person name="Wiegand S."/>
            <person name="Jogler M."/>
            <person name="Boedeker C."/>
            <person name="Pinto D."/>
            <person name="Vollmers J."/>
            <person name="Rivas-Marin E."/>
            <person name="Kohn T."/>
            <person name="Peeters S.H."/>
            <person name="Heuer A."/>
            <person name="Rast P."/>
            <person name="Oberbeckmann S."/>
            <person name="Bunk B."/>
            <person name="Jeske O."/>
            <person name="Meyerdierks A."/>
            <person name="Storesund J.E."/>
            <person name="Kallscheuer N."/>
            <person name="Luecker S."/>
            <person name="Lage O.M."/>
            <person name="Pohl T."/>
            <person name="Merkel B.J."/>
            <person name="Hornburger P."/>
            <person name="Mueller R.-W."/>
            <person name="Bruemmer F."/>
            <person name="Labrenz M."/>
            <person name="Spormann A.M."/>
            <person name="Op den Camp H."/>
            <person name="Overmann J."/>
            <person name="Amann R."/>
            <person name="Jetten M.S.M."/>
            <person name="Mascher T."/>
            <person name="Medema M.H."/>
            <person name="Devos D.P."/>
            <person name="Kaster A.-K."/>
            <person name="Ovreas L."/>
            <person name="Rohde M."/>
            <person name="Galperin M.Y."/>
            <person name="Jogler C."/>
        </authorList>
    </citation>
    <scope>NUCLEOTIDE SEQUENCE [LARGE SCALE GENOMIC DNA]</scope>
    <source>
        <strain evidence="3 4">Pan189</strain>
    </source>
</reference>
<sequence length="280" mass="30419">MTDPSAAESRPYRSEPEQSTYPFGPTPTDSRTASSPNTAEPTPTPHAGPSQEPRPTGHSSYGARPETPASTPTVPTYPFPQQHITPEPSQPTASGHPLNADSSEEAYAESHIAGRITPEATVPAAPDAPSSLIETLLRVGHRLRGLLDNRFSELGLSDARFVALKIIREAAPHGCTQAHLASKLGQCESSISTLVERMRTSQLLYRLRSKADRRKRVLMLTEDGRRLLEDASVKYEREARLLCEGLTEEERTKLADLMAELNSGLERAESGVDSRSSNAA</sequence>
<dbReference type="RefSeq" id="WP_310820980.1">
    <property type="nucleotide sequence ID" value="NZ_CP036268.1"/>
</dbReference>
<feature type="region of interest" description="Disordered" evidence="1">
    <location>
        <begin position="1"/>
        <end position="109"/>
    </location>
</feature>
<dbReference type="GO" id="GO:0006950">
    <property type="term" value="P:response to stress"/>
    <property type="evidence" value="ECO:0007669"/>
    <property type="project" value="TreeGrafter"/>
</dbReference>
<dbReference type="SMART" id="SM00347">
    <property type="entry name" value="HTH_MARR"/>
    <property type="match status" value="1"/>
</dbReference>
<evidence type="ECO:0000259" key="2">
    <source>
        <dbReference type="PROSITE" id="PS50995"/>
    </source>
</evidence>
<evidence type="ECO:0000313" key="3">
    <source>
        <dbReference type="EMBL" id="QDT36143.1"/>
    </source>
</evidence>
<dbReference type="PROSITE" id="PS50995">
    <property type="entry name" value="HTH_MARR_2"/>
    <property type="match status" value="1"/>
</dbReference>
<evidence type="ECO:0000256" key="1">
    <source>
        <dbReference type="SAM" id="MobiDB-lite"/>
    </source>
</evidence>
<accession>A0A517QX30</accession>
<dbReference type="SUPFAM" id="SSF46785">
    <property type="entry name" value="Winged helix' DNA-binding domain"/>
    <property type="match status" value="1"/>
</dbReference>
<evidence type="ECO:0000313" key="4">
    <source>
        <dbReference type="Proteomes" id="UP000317318"/>
    </source>
</evidence>
<dbReference type="Gene3D" id="1.10.10.10">
    <property type="entry name" value="Winged helix-like DNA-binding domain superfamily/Winged helix DNA-binding domain"/>
    <property type="match status" value="1"/>
</dbReference>
<feature type="domain" description="HTH marR-type" evidence="2">
    <location>
        <begin position="129"/>
        <end position="263"/>
    </location>
</feature>
<feature type="compositionally biased region" description="Polar residues" evidence="1">
    <location>
        <begin position="17"/>
        <end position="41"/>
    </location>
</feature>
<dbReference type="PANTHER" id="PTHR33164:SF43">
    <property type="entry name" value="HTH-TYPE TRANSCRIPTIONAL REPRESSOR YETL"/>
    <property type="match status" value="1"/>
</dbReference>
<dbReference type="InterPro" id="IPR036388">
    <property type="entry name" value="WH-like_DNA-bd_sf"/>
</dbReference>
<dbReference type="EMBL" id="CP036268">
    <property type="protein sequence ID" value="QDT36143.1"/>
    <property type="molecule type" value="Genomic_DNA"/>
</dbReference>
<dbReference type="KEGG" id="svp:Pan189_04980"/>
<dbReference type="InterPro" id="IPR039422">
    <property type="entry name" value="MarR/SlyA-like"/>
</dbReference>